<comment type="caution">
    <text evidence="1">The sequence shown here is derived from an EMBL/GenBank/DDBJ whole genome shotgun (WGS) entry which is preliminary data.</text>
</comment>
<name>X1EU79_9ZZZZ</name>
<accession>X1EU79</accession>
<dbReference type="AlphaFoldDB" id="X1EU79"/>
<proteinExistence type="predicted"/>
<sequence>SRLLKKFEAAFCSVFSNVAAKLYSYLYAVALMSHI</sequence>
<protein>
    <submittedName>
        <fullName evidence="1">Uncharacterized protein</fullName>
    </submittedName>
</protein>
<feature type="non-terminal residue" evidence="1">
    <location>
        <position position="1"/>
    </location>
</feature>
<reference evidence="1" key="1">
    <citation type="journal article" date="2014" name="Front. Microbiol.">
        <title>High frequency of phylogenetically diverse reductive dehalogenase-homologous genes in deep subseafloor sedimentary metagenomes.</title>
        <authorList>
            <person name="Kawai M."/>
            <person name="Futagami T."/>
            <person name="Toyoda A."/>
            <person name="Takaki Y."/>
            <person name="Nishi S."/>
            <person name="Hori S."/>
            <person name="Arai W."/>
            <person name="Tsubouchi T."/>
            <person name="Morono Y."/>
            <person name="Uchiyama I."/>
            <person name="Ito T."/>
            <person name="Fujiyama A."/>
            <person name="Inagaki F."/>
            <person name="Takami H."/>
        </authorList>
    </citation>
    <scope>NUCLEOTIDE SEQUENCE</scope>
    <source>
        <strain evidence="1">Expedition CK06-06</strain>
    </source>
</reference>
<organism evidence="1">
    <name type="scientific">marine sediment metagenome</name>
    <dbReference type="NCBI Taxonomy" id="412755"/>
    <lineage>
        <taxon>unclassified sequences</taxon>
        <taxon>metagenomes</taxon>
        <taxon>ecological metagenomes</taxon>
    </lineage>
</organism>
<dbReference type="EMBL" id="BARU01001784">
    <property type="protein sequence ID" value="GAH20724.1"/>
    <property type="molecule type" value="Genomic_DNA"/>
</dbReference>
<gene>
    <name evidence="1" type="ORF">S03H2_04485</name>
</gene>
<evidence type="ECO:0000313" key="1">
    <source>
        <dbReference type="EMBL" id="GAH20724.1"/>
    </source>
</evidence>